<dbReference type="GO" id="GO:0003735">
    <property type="term" value="F:structural constituent of ribosome"/>
    <property type="evidence" value="ECO:0007669"/>
    <property type="project" value="TreeGrafter"/>
</dbReference>
<keyword evidence="4" id="KW-1185">Reference proteome</keyword>
<feature type="domain" description="CCD97-like C-terminal" evidence="2">
    <location>
        <begin position="33"/>
        <end position="205"/>
    </location>
</feature>
<feature type="region of interest" description="Disordered" evidence="1">
    <location>
        <begin position="196"/>
        <end position="219"/>
    </location>
</feature>
<feature type="compositionally biased region" description="Low complexity" evidence="1">
    <location>
        <begin position="118"/>
        <end position="135"/>
    </location>
</feature>
<evidence type="ECO:0000259" key="2">
    <source>
        <dbReference type="Pfam" id="PF09747"/>
    </source>
</evidence>
<dbReference type="Proteomes" id="UP000696280">
    <property type="component" value="Unassembled WGS sequence"/>
</dbReference>
<dbReference type="AlphaFoldDB" id="A0A9N9PHE7"/>
<feature type="region of interest" description="Disordered" evidence="1">
    <location>
        <begin position="1"/>
        <end position="29"/>
    </location>
</feature>
<proteinExistence type="predicted"/>
<sequence length="596" mass="68189">MPLMLSPTPEPQTASSSTSHPHSVIPPQIRIKNRRKLYLDRNPSYFTSPDLELLDPLLYDRCIRKFQTPAEREADGRQKGYSGVLEADLYRSEAKLAAVRQSQNAPPSCSPQNPDPSTPSTSSQPPNPPTSQNQDETLPYVNYVGTLDPEDPKDREEGMERWKFEMTIRFLQGGDPDFEYGAVDESEEWDVIERTEEEEKWFEDEEPSFVGEDEKAGEGTAPQSFFKTWIFHSTFSIQKPAERFIAFPVNILTFGIRDAALRGLFTLERTTRARKGLFRWLTSQGEALRNPLPGSTNYLGAYNKEGKLKRLVDRSPNNDKTDGDEGKSRGKFGERELPPETPRDRVPYPLNPQFISEPVLDDHIRYEIWRLIMREGKSVREVSVELQVEMARVGAVVRLREVELSWKRMRKPLAMPYAKAVMSMLPKTHYFKNEDGSRRPFDGKRPHESINDLPVHTSTGQQIFHPTSESRHFTRADAAKVFNEKLLPADERIPHPDLVIQHREYLSGMSEEERNAANDKREAAVEAKRQKAAEKQAFLESKVKKVDRGRWQFRFTEVNVDAAGKDGRGYTGIGWRYGAPLDDRDRGKIKIPQSVA</sequence>
<name>A0A9N9PHE7_9HELO</name>
<feature type="compositionally biased region" description="Polar residues" evidence="1">
    <location>
        <begin position="11"/>
        <end position="21"/>
    </location>
</feature>
<protein>
    <recommendedName>
        <fullName evidence="2">CCD97-like C-terminal domain-containing protein</fullName>
    </recommendedName>
</protein>
<dbReference type="EMBL" id="CAJVRL010000049">
    <property type="protein sequence ID" value="CAG8952984.1"/>
    <property type="molecule type" value="Genomic_DNA"/>
</dbReference>
<dbReference type="GO" id="GO:0032543">
    <property type="term" value="P:mitochondrial translation"/>
    <property type="evidence" value="ECO:0007669"/>
    <property type="project" value="TreeGrafter"/>
</dbReference>
<feature type="region of interest" description="Disordered" evidence="1">
    <location>
        <begin position="96"/>
        <end position="138"/>
    </location>
</feature>
<dbReference type="OrthoDB" id="10052321at2759"/>
<dbReference type="PANTHER" id="PTHR28158">
    <property type="entry name" value="37S RIBOSOMAL PROTEIN S35, MITOCHONDRIAL"/>
    <property type="match status" value="1"/>
</dbReference>
<reference evidence="3" key="1">
    <citation type="submission" date="2021-07" db="EMBL/GenBank/DDBJ databases">
        <authorList>
            <person name="Durling M."/>
        </authorList>
    </citation>
    <scope>NUCLEOTIDE SEQUENCE</scope>
</reference>
<comment type="caution">
    <text evidence="3">The sequence shown here is derived from an EMBL/GenBank/DDBJ whole genome shotgun (WGS) entry which is preliminary data.</text>
</comment>
<gene>
    <name evidence="3" type="ORF">HYFRA_00003174</name>
</gene>
<dbReference type="PANTHER" id="PTHR28158:SF1">
    <property type="entry name" value="SMALL RIBOSOMAL SUBUNIT PROTEIN MS45"/>
    <property type="match status" value="1"/>
</dbReference>
<feature type="region of interest" description="Disordered" evidence="1">
    <location>
        <begin position="310"/>
        <end position="349"/>
    </location>
</feature>
<dbReference type="GO" id="GO:0005763">
    <property type="term" value="C:mitochondrial small ribosomal subunit"/>
    <property type="evidence" value="ECO:0007669"/>
    <property type="project" value="TreeGrafter"/>
</dbReference>
<feature type="compositionally biased region" description="Basic and acidic residues" evidence="1">
    <location>
        <begin position="310"/>
        <end position="346"/>
    </location>
</feature>
<dbReference type="Pfam" id="PF09747">
    <property type="entry name" value="CCD97-like_C"/>
    <property type="match status" value="1"/>
</dbReference>
<evidence type="ECO:0000313" key="4">
    <source>
        <dbReference type="Proteomes" id="UP000696280"/>
    </source>
</evidence>
<accession>A0A9N9PHE7</accession>
<dbReference type="Pfam" id="PF12298">
    <property type="entry name" value="Bot1p"/>
    <property type="match status" value="1"/>
</dbReference>
<organism evidence="3 4">
    <name type="scientific">Hymenoscyphus fraxineus</name>
    <dbReference type="NCBI Taxonomy" id="746836"/>
    <lineage>
        <taxon>Eukaryota</taxon>
        <taxon>Fungi</taxon>
        <taxon>Dikarya</taxon>
        <taxon>Ascomycota</taxon>
        <taxon>Pezizomycotina</taxon>
        <taxon>Leotiomycetes</taxon>
        <taxon>Helotiales</taxon>
        <taxon>Helotiaceae</taxon>
        <taxon>Hymenoscyphus</taxon>
    </lineage>
</organism>
<evidence type="ECO:0000313" key="3">
    <source>
        <dbReference type="EMBL" id="CAG8952984.1"/>
    </source>
</evidence>
<dbReference type="InterPro" id="IPR040233">
    <property type="entry name" value="CCD97-like_C"/>
</dbReference>
<feature type="compositionally biased region" description="Acidic residues" evidence="1">
    <location>
        <begin position="196"/>
        <end position="207"/>
    </location>
</feature>
<evidence type="ECO:0000256" key="1">
    <source>
        <dbReference type="SAM" id="MobiDB-lite"/>
    </source>
</evidence>
<dbReference type="InterPro" id="IPR021036">
    <property type="entry name" value="Ribosomal_mS45"/>
</dbReference>